<dbReference type="Pfam" id="PF01361">
    <property type="entry name" value="Tautomerase"/>
    <property type="match status" value="1"/>
</dbReference>
<dbReference type="Gene3D" id="3.30.429.10">
    <property type="entry name" value="Macrophage Migration Inhibitory Factor"/>
    <property type="match status" value="1"/>
</dbReference>
<dbReference type="InterPro" id="IPR004370">
    <property type="entry name" value="4-OT-like_dom"/>
</dbReference>
<evidence type="ECO:0000313" key="3">
    <source>
        <dbReference type="EMBL" id="SDF62456.1"/>
    </source>
</evidence>
<dbReference type="Proteomes" id="UP000199519">
    <property type="component" value="Unassembled WGS sequence"/>
</dbReference>
<dbReference type="Proteomes" id="UP000198612">
    <property type="component" value="Unassembled WGS sequence"/>
</dbReference>
<keyword evidence="6" id="KW-1185">Reference proteome</keyword>
<evidence type="ECO:0000256" key="1">
    <source>
        <dbReference type="ARBA" id="ARBA00023235"/>
    </source>
</evidence>
<gene>
    <name evidence="3" type="ORF">SAMN04488598_11745</name>
    <name evidence="4" type="ORF">SAMN04515652_1178</name>
</gene>
<reference evidence="5 6" key="1">
    <citation type="submission" date="2016-10" db="EMBL/GenBank/DDBJ databases">
        <authorList>
            <person name="Varghese N."/>
            <person name="Submissions S."/>
        </authorList>
    </citation>
    <scope>NUCLEOTIDE SEQUENCE [LARGE SCALE GENOMIC DNA]</scope>
    <source>
        <strain evidence="3 6">WG2</strain>
        <strain evidence="4 5">WG5</strain>
    </source>
</reference>
<evidence type="ECO:0000313" key="5">
    <source>
        <dbReference type="Proteomes" id="UP000198612"/>
    </source>
</evidence>
<dbReference type="RefSeq" id="WP_108076429.1">
    <property type="nucleotide sequence ID" value="NZ_FNBJ01000017.1"/>
</dbReference>
<organism evidence="4 5">
    <name type="scientific">Halanaerobium congolense</name>
    <dbReference type="NCBI Taxonomy" id="54121"/>
    <lineage>
        <taxon>Bacteria</taxon>
        <taxon>Bacillati</taxon>
        <taxon>Bacillota</taxon>
        <taxon>Clostridia</taxon>
        <taxon>Halanaerobiales</taxon>
        <taxon>Halanaerobiaceae</taxon>
        <taxon>Halanaerobium</taxon>
    </lineage>
</organism>
<dbReference type="InterPro" id="IPR014347">
    <property type="entry name" value="Tautomerase/MIF_sf"/>
</dbReference>
<proteinExistence type="predicted"/>
<evidence type="ECO:0000313" key="4">
    <source>
        <dbReference type="EMBL" id="SET01203.1"/>
    </source>
</evidence>
<keyword evidence="1" id="KW-0413">Isomerase</keyword>
<sequence>MPHIVFDGPELSKEQKKELIKNFTDTASKVTNIPNHKLIPLYCIVYNSLLHPSHNKSIQQTTPHSIIYSIF</sequence>
<accession>A0A1I0B3B5</accession>
<dbReference type="AlphaFoldDB" id="A0A1I0B3B5"/>
<dbReference type="GO" id="GO:0016853">
    <property type="term" value="F:isomerase activity"/>
    <property type="evidence" value="ECO:0007669"/>
    <property type="project" value="UniProtKB-KW"/>
</dbReference>
<evidence type="ECO:0000313" key="6">
    <source>
        <dbReference type="Proteomes" id="UP000199519"/>
    </source>
</evidence>
<dbReference type="EMBL" id="FNBJ01000017">
    <property type="protein sequence ID" value="SDF62456.1"/>
    <property type="molecule type" value="Genomic_DNA"/>
</dbReference>
<dbReference type="EMBL" id="FOHG01000017">
    <property type="protein sequence ID" value="SET01203.1"/>
    <property type="molecule type" value="Genomic_DNA"/>
</dbReference>
<name>A0A1I0B3B5_9FIRM</name>
<protein>
    <submittedName>
        <fullName evidence="4">Tautomerase enzyme</fullName>
    </submittedName>
</protein>
<evidence type="ECO:0000259" key="2">
    <source>
        <dbReference type="Pfam" id="PF01361"/>
    </source>
</evidence>
<feature type="domain" description="4-oxalocrotonate tautomerase-like" evidence="2">
    <location>
        <begin position="2"/>
        <end position="35"/>
    </location>
</feature>